<dbReference type="RefSeq" id="WP_263530625.1">
    <property type="nucleotide sequence ID" value="NZ_JAOVZB010000004.1"/>
</dbReference>
<sequence length="579" mass="64610">MTFRASAYSSKFLVLLSTMIMSLFSIQSNAAEVHRYKMDVWSDNWFSAYLNGEFLVEDSVSIRTERSFNAETVEFEAGESFLLGFVLKDFIENDTGLEYIGSRRQQMGDGGFIMQVTNLDTNEVVAVSNEGMHCTVIHKAPLNSDCVDESNPVAGQGACQFTKQPEPMDWQSAQFDDSAWSHATEHSKYSVSPKGGYNQIKWNSQAKFIWGEDLEKDNTLLCRLTVGVPSGHVSSHSHSEVHTHTETHSQTGVGTSNKLSSAFRHFTNVKTSEEGNYLSIESNGLPSHNMMTGITNWQQQVPTPQNYKGSNSWKVPLKPELADEPLMTKDHFHRGAIAIAVNGVPIFNAYNNRGEYSADIGELDQWGGHSGRGDDYHYHLAPEHLEAVVGKGNPIAYVLDGFPLYAQTDKELDEYLGRFNEEGTYQYHAVDYPPYLVAGIRGVVAVDSFDNAPEDQIEPQPRSKPVRTGDYRPLKGAEITGFTQLSDSAFSLEYSLKGKTYYVNYSWDEEGNYQFTYVDTDGSEKVETYTLNSQASHKINTNKPTSSIEKREKKGSGRKYCGDGLCDATENSNMCPVDC</sequence>
<proteinExistence type="predicted"/>
<reference evidence="3 4" key="1">
    <citation type="submission" date="2022-10" db="EMBL/GenBank/DDBJ databases">
        <title>Marinomonas transparenta sp. nov. and Marinomonas sargassi sp. nov., isolated from marine alga (Sargassum natans (L.) Gaillon).</title>
        <authorList>
            <person name="Wang Y."/>
        </authorList>
    </citation>
    <scope>NUCLEOTIDE SEQUENCE [LARGE SCALE GENOMIC DNA]</scope>
    <source>
        <strain evidence="3 4">C2222</strain>
    </source>
</reference>
<evidence type="ECO:0000256" key="1">
    <source>
        <dbReference type="SAM" id="SignalP"/>
    </source>
</evidence>
<evidence type="ECO:0000313" key="3">
    <source>
        <dbReference type="EMBL" id="MCV2403246.1"/>
    </source>
</evidence>
<accession>A0ABT2YTM1</accession>
<feature type="signal peptide" evidence="1">
    <location>
        <begin position="1"/>
        <end position="30"/>
    </location>
</feature>
<evidence type="ECO:0000259" key="2">
    <source>
        <dbReference type="Pfam" id="PF14240"/>
    </source>
</evidence>
<dbReference type="Pfam" id="PF14240">
    <property type="entry name" value="YHYH"/>
    <property type="match status" value="1"/>
</dbReference>
<dbReference type="EMBL" id="JAOVZB010000004">
    <property type="protein sequence ID" value="MCV2403246.1"/>
    <property type="molecule type" value="Genomic_DNA"/>
</dbReference>
<dbReference type="InterPro" id="IPR025924">
    <property type="entry name" value="YHYH_dom"/>
</dbReference>
<dbReference type="Gene3D" id="2.60.120.260">
    <property type="entry name" value="Galactose-binding domain-like"/>
    <property type="match status" value="1"/>
</dbReference>
<comment type="caution">
    <text evidence="3">The sequence shown here is derived from an EMBL/GenBank/DDBJ whole genome shotgun (WGS) entry which is preliminary data.</text>
</comment>
<name>A0ABT2YTM1_9GAMM</name>
<feature type="domain" description="YHYH" evidence="2">
    <location>
        <begin position="312"/>
        <end position="433"/>
    </location>
</feature>
<dbReference type="Proteomes" id="UP001209713">
    <property type="component" value="Unassembled WGS sequence"/>
</dbReference>
<protein>
    <submittedName>
        <fullName evidence="3">YHYH protein</fullName>
    </submittedName>
</protein>
<gene>
    <name evidence="3" type="ORF">OFY17_10180</name>
</gene>
<keyword evidence="1" id="KW-0732">Signal</keyword>
<evidence type="ECO:0000313" key="4">
    <source>
        <dbReference type="Proteomes" id="UP001209713"/>
    </source>
</evidence>
<organism evidence="3 4">
    <name type="scientific">Marinomonas sargassi</name>
    <dbReference type="NCBI Taxonomy" id="2984494"/>
    <lineage>
        <taxon>Bacteria</taxon>
        <taxon>Pseudomonadati</taxon>
        <taxon>Pseudomonadota</taxon>
        <taxon>Gammaproteobacteria</taxon>
        <taxon>Oceanospirillales</taxon>
        <taxon>Oceanospirillaceae</taxon>
        <taxon>Marinomonas</taxon>
    </lineage>
</organism>
<keyword evidence="4" id="KW-1185">Reference proteome</keyword>
<feature type="chain" id="PRO_5047175885" evidence="1">
    <location>
        <begin position="31"/>
        <end position="579"/>
    </location>
</feature>